<feature type="compositionally biased region" description="Acidic residues" evidence="1">
    <location>
        <begin position="75"/>
        <end position="86"/>
    </location>
</feature>
<comment type="caution">
    <text evidence="2">The sequence shown here is derived from an EMBL/GenBank/DDBJ whole genome shotgun (WGS) entry which is preliminary data.</text>
</comment>
<feature type="region of interest" description="Disordered" evidence="1">
    <location>
        <begin position="1"/>
        <end position="86"/>
    </location>
</feature>
<dbReference type="EMBL" id="RZNC01000001">
    <property type="protein sequence ID" value="RWZ68288.1"/>
    <property type="molecule type" value="Genomic_DNA"/>
</dbReference>
<sequence>MSERGNTTHSARLDEEMKHETQSIVQGHGPSHVEEFRQTEPLPDDTDDTDVQEASGMDGGFVDAEDPIVHRSPVETDDDVDEEEER</sequence>
<protein>
    <submittedName>
        <fullName evidence="2">Uncharacterized protein</fullName>
    </submittedName>
</protein>
<dbReference type="OrthoDB" id="5519961at2"/>
<proteinExistence type="predicted"/>
<organism evidence="2 3">
    <name type="scientific">Labedella populi</name>
    <dbReference type="NCBI Taxonomy" id="2498850"/>
    <lineage>
        <taxon>Bacteria</taxon>
        <taxon>Bacillati</taxon>
        <taxon>Actinomycetota</taxon>
        <taxon>Actinomycetes</taxon>
        <taxon>Micrococcales</taxon>
        <taxon>Microbacteriaceae</taxon>
        <taxon>Labedella</taxon>
    </lineage>
</organism>
<feature type="compositionally biased region" description="Basic and acidic residues" evidence="1">
    <location>
        <begin position="11"/>
        <end position="21"/>
    </location>
</feature>
<evidence type="ECO:0000256" key="1">
    <source>
        <dbReference type="SAM" id="MobiDB-lite"/>
    </source>
</evidence>
<feature type="compositionally biased region" description="Polar residues" evidence="1">
    <location>
        <begin position="1"/>
        <end position="10"/>
    </location>
</feature>
<feature type="compositionally biased region" description="Acidic residues" evidence="1">
    <location>
        <begin position="42"/>
        <end position="51"/>
    </location>
</feature>
<accession>A0A3S4CET5</accession>
<reference evidence="2 3" key="1">
    <citation type="submission" date="2018-12" db="EMBL/GenBank/DDBJ databases">
        <authorList>
            <person name="Li F."/>
        </authorList>
    </citation>
    <scope>NUCLEOTIDE SEQUENCE [LARGE SCALE GENOMIC DNA]</scope>
    <source>
        <strain evidence="2 3">8H24J-4-2</strain>
    </source>
</reference>
<dbReference type="RefSeq" id="WP_128497558.1">
    <property type="nucleotide sequence ID" value="NZ_RZNC01000001.1"/>
</dbReference>
<dbReference type="AlphaFoldDB" id="A0A3S4CET5"/>
<evidence type="ECO:0000313" key="3">
    <source>
        <dbReference type="Proteomes" id="UP000288603"/>
    </source>
</evidence>
<evidence type="ECO:0000313" key="2">
    <source>
        <dbReference type="EMBL" id="RWZ68288.1"/>
    </source>
</evidence>
<dbReference type="Proteomes" id="UP000288603">
    <property type="component" value="Unassembled WGS sequence"/>
</dbReference>
<gene>
    <name evidence="2" type="ORF">ELQ92_03455</name>
</gene>
<name>A0A3S4CET5_9MICO</name>
<keyword evidence="3" id="KW-1185">Reference proteome</keyword>